<evidence type="ECO:0000313" key="2">
    <source>
        <dbReference type="EMBL" id="KAJ6410793.1"/>
    </source>
</evidence>
<evidence type="ECO:0000259" key="1">
    <source>
        <dbReference type="PROSITE" id="PS50848"/>
    </source>
</evidence>
<dbReference type="InterPro" id="IPR042160">
    <property type="entry name" value="HD-Zip_IV"/>
</dbReference>
<dbReference type="Proteomes" id="UP001162972">
    <property type="component" value="Chromosome 15Z"/>
</dbReference>
<feature type="domain" description="START" evidence="1">
    <location>
        <begin position="1"/>
        <end position="54"/>
    </location>
</feature>
<organism evidence="2 3">
    <name type="scientific">Salix udensis</name>
    <dbReference type="NCBI Taxonomy" id="889485"/>
    <lineage>
        <taxon>Eukaryota</taxon>
        <taxon>Viridiplantae</taxon>
        <taxon>Streptophyta</taxon>
        <taxon>Embryophyta</taxon>
        <taxon>Tracheophyta</taxon>
        <taxon>Spermatophyta</taxon>
        <taxon>Magnoliopsida</taxon>
        <taxon>eudicotyledons</taxon>
        <taxon>Gunneridae</taxon>
        <taxon>Pentapetalae</taxon>
        <taxon>rosids</taxon>
        <taxon>fabids</taxon>
        <taxon>Malpighiales</taxon>
        <taxon>Salicaceae</taxon>
        <taxon>Saliceae</taxon>
        <taxon>Salix</taxon>
    </lineage>
</organism>
<gene>
    <name evidence="2" type="ORF">OIU84_007531</name>
</gene>
<name>A0AAD6JTT5_9ROSI</name>
<sequence length="89" mass="9809">MLTGSKMQVTWVEHSEYDESAVHQLYRHILNSGMGFGAQRWIAALQRHYECMAILLSPTILGEDQTGDGPNPQGPGTLELCLCLAFNCG</sequence>
<dbReference type="PROSITE" id="PS50848">
    <property type="entry name" value="START"/>
    <property type="match status" value="1"/>
</dbReference>
<keyword evidence="3" id="KW-1185">Reference proteome</keyword>
<dbReference type="EMBL" id="JAPFFJ010000014">
    <property type="protein sequence ID" value="KAJ6410793.1"/>
    <property type="molecule type" value="Genomic_DNA"/>
</dbReference>
<accession>A0AAD6JTT5</accession>
<dbReference type="InterPro" id="IPR002913">
    <property type="entry name" value="START_lipid-bd_dom"/>
</dbReference>
<reference evidence="2 3" key="1">
    <citation type="journal article" date="2023" name="Int. J. Mol. Sci.">
        <title>De Novo Assembly and Annotation of 11 Diverse Shrub Willow (Salix) Genomes Reveals Novel Gene Organization in Sex-Linked Regions.</title>
        <authorList>
            <person name="Hyden B."/>
            <person name="Feng K."/>
            <person name="Yates T.B."/>
            <person name="Jawdy S."/>
            <person name="Cereghino C."/>
            <person name="Smart L.B."/>
            <person name="Muchero W."/>
        </authorList>
    </citation>
    <scope>NUCLEOTIDE SEQUENCE [LARGE SCALE GENOMIC DNA]</scope>
    <source>
        <tissue evidence="2">Shoot tip</tissue>
    </source>
</reference>
<protein>
    <recommendedName>
        <fullName evidence="1">START domain-containing protein</fullName>
    </recommendedName>
</protein>
<dbReference type="AlphaFoldDB" id="A0AAD6JTT5"/>
<dbReference type="PANTHER" id="PTHR45654">
    <property type="entry name" value="HOMEOBOX-LEUCINE ZIPPER PROTEIN MERISTEM L1"/>
    <property type="match status" value="1"/>
</dbReference>
<dbReference type="GO" id="GO:0003677">
    <property type="term" value="F:DNA binding"/>
    <property type="evidence" value="ECO:0007669"/>
    <property type="project" value="UniProtKB-KW"/>
</dbReference>
<evidence type="ECO:0000313" key="3">
    <source>
        <dbReference type="Proteomes" id="UP001162972"/>
    </source>
</evidence>
<dbReference type="PANTHER" id="PTHR45654:SF105">
    <property type="entry name" value="HOMEOBOX DOMAIN-CONTAINING PROTEIN"/>
    <property type="match status" value="1"/>
</dbReference>
<dbReference type="Pfam" id="PF01852">
    <property type="entry name" value="START"/>
    <property type="match status" value="1"/>
</dbReference>
<comment type="caution">
    <text evidence="2">The sequence shown here is derived from an EMBL/GenBank/DDBJ whole genome shotgun (WGS) entry which is preliminary data.</text>
</comment>
<proteinExistence type="predicted"/>
<dbReference type="GO" id="GO:0008289">
    <property type="term" value="F:lipid binding"/>
    <property type="evidence" value="ECO:0007669"/>
    <property type="project" value="InterPro"/>
</dbReference>